<dbReference type="OrthoDB" id="5540942at2"/>
<name>A0A437M6K3_9SPHN</name>
<organism evidence="1 2">
    <name type="scientific">Sphingomonas crocodyli</name>
    <dbReference type="NCBI Taxonomy" id="1979270"/>
    <lineage>
        <taxon>Bacteria</taxon>
        <taxon>Pseudomonadati</taxon>
        <taxon>Pseudomonadota</taxon>
        <taxon>Alphaproteobacteria</taxon>
        <taxon>Sphingomonadales</taxon>
        <taxon>Sphingomonadaceae</taxon>
        <taxon>Sphingomonas</taxon>
    </lineage>
</organism>
<dbReference type="RefSeq" id="WP_127741770.1">
    <property type="nucleotide sequence ID" value="NZ_SACN01000001.1"/>
</dbReference>
<dbReference type="EMBL" id="SACN01000001">
    <property type="protein sequence ID" value="RVT93302.1"/>
    <property type="molecule type" value="Genomic_DNA"/>
</dbReference>
<evidence type="ECO:0000313" key="1">
    <source>
        <dbReference type="EMBL" id="RVT93302.1"/>
    </source>
</evidence>
<keyword evidence="2" id="KW-1185">Reference proteome</keyword>
<comment type="caution">
    <text evidence="1">The sequence shown here is derived from an EMBL/GenBank/DDBJ whole genome shotgun (WGS) entry which is preliminary data.</text>
</comment>
<protein>
    <submittedName>
        <fullName evidence="1">Uncharacterized protein</fullName>
    </submittedName>
</protein>
<gene>
    <name evidence="1" type="ORF">EOD43_05295</name>
</gene>
<sequence length="123" mass="13088">MTVAIAAAPVSGPTRTAILDSAREPVSAAIGKPVLFKVRQLKEADGWAFLIADMEEREGVPISYAGTSRADAAEQGFISRTYAALLHKKGDSWTVIDKAIGPTDVAWEGWAKTYKAPAGIFVP</sequence>
<accession>A0A437M6K3</accession>
<proteinExistence type="predicted"/>
<dbReference type="Proteomes" id="UP000282971">
    <property type="component" value="Unassembled WGS sequence"/>
</dbReference>
<dbReference type="AlphaFoldDB" id="A0A437M6K3"/>
<reference evidence="1 2" key="1">
    <citation type="submission" date="2019-01" db="EMBL/GenBank/DDBJ databases">
        <authorList>
            <person name="Chen W.-M."/>
        </authorList>
    </citation>
    <scope>NUCLEOTIDE SEQUENCE [LARGE SCALE GENOMIC DNA]</scope>
    <source>
        <strain evidence="1 2">CCP-7</strain>
    </source>
</reference>
<evidence type="ECO:0000313" key="2">
    <source>
        <dbReference type="Proteomes" id="UP000282971"/>
    </source>
</evidence>